<evidence type="ECO:0000256" key="6">
    <source>
        <dbReference type="SAM" id="MobiDB-lite"/>
    </source>
</evidence>
<feature type="domain" description="Chitin-binding type-2" evidence="7">
    <location>
        <begin position="850"/>
        <end position="902"/>
    </location>
</feature>
<dbReference type="SMART" id="SM00494">
    <property type="entry name" value="ChtBD2"/>
    <property type="match status" value="11"/>
</dbReference>
<dbReference type="GO" id="GO:0005576">
    <property type="term" value="C:extracellular region"/>
    <property type="evidence" value="ECO:0007669"/>
    <property type="project" value="InterPro"/>
</dbReference>
<keyword evidence="1" id="KW-0147">Chitin-binding</keyword>
<keyword evidence="5" id="KW-0325">Glycoprotein</keyword>
<feature type="domain" description="Chitin-binding type-2" evidence="7">
    <location>
        <begin position="300"/>
        <end position="352"/>
    </location>
</feature>
<gene>
    <name evidence="8" type="ORF">Zmor_009556</name>
</gene>
<feature type="region of interest" description="Disordered" evidence="6">
    <location>
        <begin position="699"/>
        <end position="722"/>
    </location>
</feature>
<dbReference type="PANTHER" id="PTHR23301">
    <property type="entry name" value="CHITIN BINDING PERITROPHIN-A"/>
    <property type="match status" value="1"/>
</dbReference>
<feature type="region of interest" description="Disordered" evidence="6">
    <location>
        <begin position="479"/>
        <end position="502"/>
    </location>
</feature>
<evidence type="ECO:0000256" key="3">
    <source>
        <dbReference type="ARBA" id="ARBA00022737"/>
    </source>
</evidence>
<dbReference type="PROSITE" id="PS50940">
    <property type="entry name" value="CHIT_BIND_II"/>
    <property type="match status" value="11"/>
</dbReference>
<keyword evidence="4" id="KW-1015">Disulfide bond</keyword>
<dbReference type="Proteomes" id="UP001168821">
    <property type="component" value="Unassembled WGS sequence"/>
</dbReference>
<dbReference type="InterPro" id="IPR051940">
    <property type="entry name" value="Chitin_bind-dev_reg"/>
</dbReference>
<protein>
    <recommendedName>
        <fullName evidence="7">Chitin-binding type-2 domain-containing protein</fullName>
    </recommendedName>
</protein>
<feature type="domain" description="Chitin-binding type-2" evidence="7">
    <location>
        <begin position="630"/>
        <end position="682"/>
    </location>
</feature>
<feature type="domain" description="Chitin-binding type-2" evidence="7">
    <location>
        <begin position="192"/>
        <end position="244"/>
    </location>
</feature>
<dbReference type="PANTHER" id="PTHR23301:SF0">
    <property type="entry name" value="CHITIN-BINDING TYPE-2 DOMAIN-CONTAINING PROTEIN-RELATED"/>
    <property type="match status" value="1"/>
</dbReference>
<dbReference type="SUPFAM" id="SSF57625">
    <property type="entry name" value="Invertebrate chitin-binding proteins"/>
    <property type="match status" value="11"/>
</dbReference>
<keyword evidence="3" id="KW-0677">Repeat</keyword>
<dbReference type="GO" id="GO:0008061">
    <property type="term" value="F:chitin binding"/>
    <property type="evidence" value="ECO:0007669"/>
    <property type="project" value="UniProtKB-KW"/>
</dbReference>
<evidence type="ECO:0000256" key="2">
    <source>
        <dbReference type="ARBA" id="ARBA00022729"/>
    </source>
</evidence>
<keyword evidence="2" id="KW-0732">Signal</keyword>
<feature type="region of interest" description="Disordered" evidence="6">
    <location>
        <begin position="151"/>
        <end position="175"/>
    </location>
</feature>
<dbReference type="Gene3D" id="2.170.140.10">
    <property type="entry name" value="Chitin binding domain"/>
    <property type="match status" value="11"/>
</dbReference>
<reference evidence="8" key="1">
    <citation type="journal article" date="2023" name="G3 (Bethesda)">
        <title>Whole genome assemblies of Zophobas morio and Tenebrio molitor.</title>
        <authorList>
            <person name="Kaur S."/>
            <person name="Stinson S.A."/>
            <person name="diCenzo G.C."/>
        </authorList>
    </citation>
    <scope>NUCLEOTIDE SEQUENCE</scope>
    <source>
        <strain evidence="8">QUZm001</strain>
    </source>
</reference>
<feature type="domain" description="Chitin-binding type-2" evidence="7">
    <location>
        <begin position="960"/>
        <end position="1012"/>
    </location>
</feature>
<feature type="region of interest" description="Disordered" evidence="6">
    <location>
        <begin position="589"/>
        <end position="611"/>
    </location>
</feature>
<keyword evidence="9" id="KW-1185">Reference proteome</keyword>
<sequence>MIFRSTQYTCPSGSRFDPELQICNIFYVCPCLVTSTTSSTSTLSLESVETSSSGNTRSTTTPFVSTTSTSTECFGHQNNIEEFSCSEEGRFRHPKDETCTTYFLCNLLRNGSFVQTQYTCPSGSRFDPELQICNIFYVCPCLVTSTTSSTSTLSSESVEPSSSGNTKSTTTPLASTTSTSTECFAYQNNIEEFSCFEEGRFRHLTDETCTTYFLCNLLRNGSFVQTQYTCPSGSRFDPELQICNIFYVCPCLVTSTTSSTLSSVSVETSSSEHTKSTTTPFASTTSTSTECFAHQNNIEEFTCSEEGRFRHPKDETCTTYFLCNLLRNGSFVQTQYTCPSGSRFDPELQICNIFYLCPCVVTSTTSSISTLSSESVEPSFSGNTRLTTTPFASTTSMSTECFVDRNNTEEFICLEKGRFRNPKDESCTTYFLCNLLRNGTFVQTHYTCPSGSRFDPELQICNIFYVCPCLVTSTTSSTSTLSSESVEPSSSENTRSTTTPFASTTSTLTECFAHQNNIEGFSCFEEGRFRHPKDETCTTYFLCNLLRNGSFVQTQYTCPSGSRFDPELEICNIFYVCPCLVTSTTSSTSTLSSESVEPSSSGNTKSTTTSFASTTSTSTECFAHQNNIEEFSCSEKGRFRHPKDETCTTYFLCNLLRNGSFVQTQYTCPSGSRFDPELEICNIFYVCPCLVTSTTSSTSTLSSESVEPSSSGNNRSTTTPFASTTSTTIECFAHQNNKEEFSCSEEGRFRHPKDETCTTYFLCNLLRNGSFVQTQYSCPYGSRFDPELQICNIFYVCPCLVTSTTSSTSTLSSESVEPSSSGNTSSTTTPFMSTTSTTTECFAHQNNKEEFSCSEEGRFRHPKDETCTTYFLCNLLRNGSFVQIQYTCPSGSRFDPELQICNIYYLCPCLVTSTTSSTSTLSSQSVEPSSSENTRSTTTPFASTTSTSTECFAHQNNIEGFSCSEEGRFRHPKDETCTTYFLCNLLRNGSFVQTQYTCPSGSRFDPELQICNIFYECPCLMTSSESVETSSSEHITYTTPAFTSTTSTSTECFVDGNNTEEFSCSEKGRFRNPKDQSCTTYFLCNLLRNGTFVQTQYICPSGSRFDPELQVCNIFYTCSCSTNVELPTLETSTTPSSTSTELTTPQACLANPNNEEFTCSKKGRFLNPKDETCSTYYLCNLLRNGTLIQTEYFCPQGSHFDPSIQICNTDYECPCAMSP</sequence>
<proteinExistence type="predicted"/>
<dbReference type="InterPro" id="IPR002557">
    <property type="entry name" value="Chitin-bd_dom"/>
</dbReference>
<evidence type="ECO:0000256" key="1">
    <source>
        <dbReference type="ARBA" id="ARBA00022669"/>
    </source>
</evidence>
<dbReference type="AlphaFoldDB" id="A0AA38MIY9"/>
<dbReference type="Pfam" id="PF01607">
    <property type="entry name" value="CBM_14"/>
    <property type="match status" value="4"/>
</dbReference>
<evidence type="ECO:0000313" key="9">
    <source>
        <dbReference type="Proteomes" id="UP001168821"/>
    </source>
</evidence>
<feature type="domain" description="Chitin-binding type-2" evidence="7">
    <location>
        <begin position="1061"/>
        <end position="1122"/>
    </location>
</feature>
<accession>A0AA38MIY9</accession>
<dbReference type="InterPro" id="IPR036508">
    <property type="entry name" value="Chitin-bd_dom_sf"/>
</dbReference>
<evidence type="ECO:0000259" key="7">
    <source>
        <dbReference type="PROSITE" id="PS50940"/>
    </source>
</evidence>
<feature type="domain" description="Chitin-binding type-2" evidence="7">
    <location>
        <begin position="740"/>
        <end position="792"/>
    </location>
</feature>
<organism evidence="8 9">
    <name type="scientific">Zophobas morio</name>
    <dbReference type="NCBI Taxonomy" id="2755281"/>
    <lineage>
        <taxon>Eukaryota</taxon>
        <taxon>Metazoa</taxon>
        <taxon>Ecdysozoa</taxon>
        <taxon>Arthropoda</taxon>
        <taxon>Hexapoda</taxon>
        <taxon>Insecta</taxon>
        <taxon>Pterygota</taxon>
        <taxon>Neoptera</taxon>
        <taxon>Endopterygota</taxon>
        <taxon>Coleoptera</taxon>
        <taxon>Polyphaga</taxon>
        <taxon>Cucujiformia</taxon>
        <taxon>Tenebrionidae</taxon>
        <taxon>Zophobas</taxon>
    </lineage>
</organism>
<feature type="region of interest" description="Disordered" evidence="6">
    <location>
        <begin position="919"/>
        <end position="944"/>
    </location>
</feature>
<feature type="region of interest" description="Disordered" evidence="6">
    <location>
        <begin position="809"/>
        <end position="833"/>
    </location>
</feature>
<evidence type="ECO:0000313" key="8">
    <source>
        <dbReference type="EMBL" id="KAJ3657774.1"/>
    </source>
</evidence>
<dbReference type="EMBL" id="JALNTZ010000003">
    <property type="protein sequence ID" value="KAJ3657774.1"/>
    <property type="molecule type" value="Genomic_DNA"/>
</dbReference>
<evidence type="ECO:0000256" key="5">
    <source>
        <dbReference type="ARBA" id="ARBA00023180"/>
    </source>
</evidence>
<name>A0AA38MIY9_9CUCU</name>
<feature type="domain" description="Chitin-binding type-2" evidence="7">
    <location>
        <begin position="520"/>
        <end position="572"/>
    </location>
</feature>
<evidence type="ECO:0000256" key="4">
    <source>
        <dbReference type="ARBA" id="ARBA00023157"/>
    </source>
</evidence>
<feature type="domain" description="Chitin-binding type-2" evidence="7">
    <location>
        <begin position="410"/>
        <end position="462"/>
    </location>
</feature>
<feature type="domain" description="Chitin-binding type-2" evidence="7">
    <location>
        <begin position="82"/>
        <end position="134"/>
    </location>
</feature>
<comment type="caution">
    <text evidence="8">The sequence shown here is derived from an EMBL/GenBank/DDBJ whole genome shotgun (WGS) entry which is preliminary data.</text>
</comment>
<feature type="domain" description="Chitin-binding type-2" evidence="7">
    <location>
        <begin position="1156"/>
        <end position="1217"/>
    </location>
</feature>